<reference evidence="3 4" key="1">
    <citation type="journal article" date="2022" name="Nat. Genet.">
        <title>Improved pea reference genome and pan-genome highlight genomic features and evolutionary characteristics.</title>
        <authorList>
            <person name="Yang T."/>
            <person name="Liu R."/>
            <person name="Luo Y."/>
            <person name="Hu S."/>
            <person name="Wang D."/>
            <person name="Wang C."/>
            <person name="Pandey M.K."/>
            <person name="Ge S."/>
            <person name="Xu Q."/>
            <person name="Li N."/>
            <person name="Li G."/>
            <person name="Huang Y."/>
            <person name="Saxena R.K."/>
            <person name="Ji Y."/>
            <person name="Li M."/>
            <person name="Yan X."/>
            <person name="He Y."/>
            <person name="Liu Y."/>
            <person name="Wang X."/>
            <person name="Xiang C."/>
            <person name="Varshney R.K."/>
            <person name="Ding H."/>
            <person name="Gao S."/>
            <person name="Zong X."/>
        </authorList>
    </citation>
    <scope>NUCLEOTIDE SEQUENCE [LARGE SCALE GENOMIC DNA]</scope>
    <source>
        <strain evidence="3 4">cv. Zhongwan 6</strain>
    </source>
</reference>
<keyword evidence="4" id="KW-1185">Reference proteome</keyword>
<sequence>MHVGNLRSTIIGDTLARMLEYCKAEELISRNHIGDWGIQFGMLIAYLFEKFPNPEDVNESDIGDLQASRRAGWLPKDPNEYPICTHVGFGLVLGDDGKRFRSRSSETVRLVDLLDEAKRRCKVALLEPDNAKEWTEEEIEKTSEAIGYGAVK</sequence>
<name>A0A9D4YQA0_PEA</name>
<comment type="similarity">
    <text evidence="1">Belongs to the class-I aminoacyl-tRNA synthetase family.</text>
</comment>
<dbReference type="Gene3D" id="3.40.50.620">
    <property type="entry name" value="HUPs"/>
    <property type="match status" value="2"/>
</dbReference>
<dbReference type="InterPro" id="IPR035684">
    <property type="entry name" value="ArgRS_core"/>
</dbReference>
<dbReference type="PANTHER" id="PTHR11956">
    <property type="entry name" value="ARGINYL-TRNA SYNTHETASE"/>
    <property type="match status" value="1"/>
</dbReference>
<evidence type="ECO:0000313" key="3">
    <source>
        <dbReference type="EMBL" id="KAI5442066.1"/>
    </source>
</evidence>
<dbReference type="GO" id="GO:0006420">
    <property type="term" value="P:arginyl-tRNA aminoacylation"/>
    <property type="evidence" value="ECO:0007669"/>
    <property type="project" value="InterPro"/>
</dbReference>
<evidence type="ECO:0000256" key="1">
    <source>
        <dbReference type="RuleBase" id="RU363038"/>
    </source>
</evidence>
<dbReference type="SUPFAM" id="SSF52374">
    <property type="entry name" value="Nucleotidylyl transferase"/>
    <property type="match status" value="2"/>
</dbReference>
<feature type="domain" description="Arginyl-tRNA synthetase catalytic core" evidence="2">
    <location>
        <begin position="1"/>
        <end position="67"/>
    </location>
</feature>
<feature type="domain" description="Arginyl-tRNA synthetase catalytic core" evidence="2">
    <location>
        <begin position="84"/>
        <end position="152"/>
    </location>
</feature>
<keyword evidence="1" id="KW-0547">Nucleotide-binding</keyword>
<keyword evidence="1" id="KW-0030">Aminoacyl-tRNA synthetase</keyword>
<protein>
    <recommendedName>
        <fullName evidence="2">Arginyl-tRNA synthetase catalytic core domain-containing protein</fullName>
    </recommendedName>
</protein>
<dbReference type="GO" id="GO:0005524">
    <property type="term" value="F:ATP binding"/>
    <property type="evidence" value="ECO:0007669"/>
    <property type="project" value="UniProtKB-KW"/>
</dbReference>
<dbReference type="EMBL" id="JAMSHJ010000001">
    <property type="protein sequence ID" value="KAI5442066.1"/>
    <property type="molecule type" value="Genomic_DNA"/>
</dbReference>
<evidence type="ECO:0000313" key="4">
    <source>
        <dbReference type="Proteomes" id="UP001058974"/>
    </source>
</evidence>
<accession>A0A9D4YQA0</accession>
<gene>
    <name evidence="3" type="ORF">KIW84_011217</name>
</gene>
<dbReference type="Pfam" id="PF00750">
    <property type="entry name" value="tRNA-synt_1d"/>
    <property type="match status" value="2"/>
</dbReference>
<dbReference type="GO" id="GO:0004814">
    <property type="term" value="F:arginine-tRNA ligase activity"/>
    <property type="evidence" value="ECO:0007669"/>
    <property type="project" value="InterPro"/>
</dbReference>
<comment type="caution">
    <text evidence="3">The sequence shown here is derived from an EMBL/GenBank/DDBJ whole genome shotgun (WGS) entry which is preliminary data.</text>
</comment>
<keyword evidence="1" id="KW-0648">Protein biosynthesis</keyword>
<organism evidence="3 4">
    <name type="scientific">Pisum sativum</name>
    <name type="common">Garden pea</name>
    <name type="synonym">Lathyrus oleraceus</name>
    <dbReference type="NCBI Taxonomy" id="3888"/>
    <lineage>
        <taxon>Eukaryota</taxon>
        <taxon>Viridiplantae</taxon>
        <taxon>Streptophyta</taxon>
        <taxon>Embryophyta</taxon>
        <taxon>Tracheophyta</taxon>
        <taxon>Spermatophyta</taxon>
        <taxon>Magnoliopsida</taxon>
        <taxon>eudicotyledons</taxon>
        <taxon>Gunneridae</taxon>
        <taxon>Pentapetalae</taxon>
        <taxon>rosids</taxon>
        <taxon>fabids</taxon>
        <taxon>Fabales</taxon>
        <taxon>Fabaceae</taxon>
        <taxon>Papilionoideae</taxon>
        <taxon>50 kb inversion clade</taxon>
        <taxon>NPAAA clade</taxon>
        <taxon>Hologalegina</taxon>
        <taxon>IRL clade</taxon>
        <taxon>Fabeae</taxon>
        <taxon>Lathyrus</taxon>
    </lineage>
</organism>
<dbReference type="Gramene" id="Psat01G0121700-T1">
    <property type="protein sequence ID" value="KAI5442066.1"/>
    <property type="gene ID" value="KIW84_011217"/>
</dbReference>
<dbReference type="Proteomes" id="UP001058974">
    <property type="component" value="Chromosome 1"/>
</dbReference>
<proteinExistence type="inferred from homology"/>
<keyword evidence="1" id="KW-0067">ATP-binding</keyword>
<evidence type="ECO:0000259" key="2">
    <source>
        <dbReference type="Pfam" id="PF00750"/>
    </source>
</evidence>
<dbReference type="InterPro" id="IPR001278">
    <property type="entry name" value="Arg-tRNA-ligase"/>
</dbReference>
<dbReference type="AlphaFoldDB" id="A0A9D4YQA0"/>
<dbReference type="InterPro" id="IPR014729">
    <property type="entry name" value="Rossmann-like_a/b/a_fold"/>
</dbReference>
<dbReference type="PANTHER" id="PTHR11956:SF5">
    <property type="entry name" value="ARGININE--TRNA LIGASE, CYTOPLASMIC"/>
    <property type="match status" value="1"/>
</dbReference>
<keyword evidence="1" id="KW-0436">Ligase</keyword>